<dbReference type="InterPro" id="IPR005534">
    <property type="entry name" value="Curli_assmbl/transp-comp_CsgG"/>
</dbReference>
<keyword evidence="2" id="KW-1185">Reference proteome</keyword>
<gene>
    <name evidence="1" type="ORF">AAW51_3800</name>
</gene>
<accession>A0A0G3BSZ0</accession>
<dbReference type="RefSeq" id="WP_238947633.1">
    <property type="nucleotide sequence ID" value="NZ_CP011371.1"/>
</dbReference>
<dbReference type="PATRIC" id="fig|413882.6.peg.3967"/>
<protein>
    <submittedName>
        <fullName evidence="1">Peptidoglycan-binding protein</fullName>
    </submittedName>
</protein>
<reference evidence="1 2" key="1">
    <citation type="submission" date="2015-05" db="EMBL/GenBank/DDBJ databases">
        <authorList>
            <person name="Tang B."/>
            <person name="Yu Y."/>
        </authorList>
    </citation>
    <scope>NUCLEOTIDE SEQUENCE [LARGE SCALE GENOMIC DNA]</scope>
    <source>
        <strain evidence="1 2">DSM 7029</strain>
    </source>
</reference>
<dbReference type="Pfam" id="PF03783">
    <property type="entry name" value="CsgG"/>
    <property type="match status" value="1"/>
</dbReference>
<dbReference type="EMBL" id="CP011371">
    <property type="protein sequence ID" value="AKJ30491.1"/>
    <property type="molecule type" value="Genomic_DNA"/>
</dbReference>
<evidence type="ECO:0000313" key="1">
    <source>
        <dbReference type="EMBL" id="AKJ30491.1"/>
    </source>
</evidence>
<dbReference type="GO" id="GO:0030288">
    <property type="term" value="C:outer membrane-bounded periplasmic space"/>
    <property type="evidence" value="ECO:0007669"/>
    <property type="project" value="InterPro"/>
</dbReference>
<organism evidence="1 2">
    <name type="scientific">Caldimonas brevitalea</name>
    <dbReference type="NCBI Taxonomy" id="413882"/>
    <lineage>
        <taxon>Bacteria</taxon>
        <taxon>Pseudomonadati</taxon>
        <taxon>Pseudomonadota</taxon>
        <taxon>Betaproteobacteria</taxon>
        <taxon>Burkholderiales</taxon>
        <taxon>Sphaerotilaceae</taxon>
        <taxon>Caldimonas</taxon>
    </lineage>
</organism>
<dbReference type="AlphaFoldDB" id="A0A0G3BSZ0"/>
<dbReference type="Proteomes" id="UP000035352">
    <property type="component" value="Chromosome"/>
</dbReference>
<dbReference type="STRING" id="413882.AAW51_3800"/>
<evidence type="ECO:0000313" key="2">
    <source>
        <dbReference type="Proteomes" id="UP000035352"/>
    </source>
</evidence>
<proteinExistence type="predicted"/>
<dbReference type="KEGG" id="pbh:AAW51_3800"/>
<sequence length="294" mass="30465">MEAVSKTVVGGVADVVMHRPWVRSAGAVAAALALAGCMATSPTMGDSRAKTVATGATAGSTAENANSEMERCSESLGTVALVEDQGSSWYSEMRSHRLQSTIPVLRMLVQQSNCFVVVERGQAMHNMRQERGLQDSGELREGSNFAKGQMVAADYTMSPSVTFSQKDTGGLGGLVGGRVGTVAALVGGQMKFNEASTMLTLIDNRSGVQLAAAEGSSRNTDFGLLAGAFRGTAVGASAYGNTPQGKVVIAAFADSYNQMVRAVRNYRAQEVRGGLGTGGRLGVQGGTTPASKNR</sequence>
<name>A0A0G3BSZ0_9BURK</name>